<reference evidence="3" key="1">
    <citation type="submission" date="2020-05" db="EMBL/GenBank/DDBJ databases">
        <authorList>
            <person name="Chiriac C."/>
            <person name="Salcher M."/>
            <person name="Ghai R."/>
            <person name="Kavagutti S V."/>
        </authorList>
    </citation>
    <scope>NUCLEOTIDE SEQUENCE</scope>
</reference>
<feature type="transmembrane region" description="Helical" evidence="1">
    <location>
        <begin position="59"/>
        <end position="80"/>
    </location>
</feature>
<dbReference type="InterPro" id="IPR025445">
    <property type="entry name" value="DUF4191"/>
</dbReference>
<name>A0A6J6GQK9_9ZZZZ</name>
<evidence type="ECO:0000256" key="1">
    <source>
        <dbReference type="SAM" id="Phobius"/>
    </source>
</evidence>
<accession>A0A6J6GQK9</accession>
<gene>
    <name evidence="2" type="ORF">UFOPK1433_00490</name>
    <name evidence="3" type="ORF">UFOPK1843_00256</name>
</gene>
<keyword evidence="1" id="KW-0472">Membrane</keyword>
<feature type="transmembrane region" description="Helical" evidence="1">
    <location>
        <begin position="31"/>
        <end position="53"/>
    </location>
</feature>
<dbReference type="AlphaFoldDB" id="A0A6J6GQK9"/>
<keyword evidence="1" id="KW-1133">Transmembrane helix</keyword>
<dbReference type="EMBL" id="CAEZUR010000013">
    <property type="protein sequence ID" value="CAB4602540.1"/>
    <property type="molecule type" value="Genomic_DNA"/>
</dbReference>
<organism evidence="3">
    <name type="scientific">freshwater metagenome</name>
    <dbReference type="NCBI Taxonomy" id="449393"/>
    <lineage>
        <taxon>unclassified sequences</taxon>
        <taxon>metagenomes</taxon>
        <taxon>ecological metagenomes</taxon>
    </lineage>
</organism>
<sequence>MATKNDKKEPGQIAQIISVLKRTIELDRSTLWILIIVVLLALGTGTTLTVLSFASNQVLSGILLIVITILSTFVVFSLVLSKRAEKAAYASWEGQPGATGAVVQTLLRRKWRGSNQPVAGNAKSMDLVYRIVGAPGIVLIGEGHQAGAQTLVDIERKKLQKIAPGVPVHSIYVTKSDHAVKLSELRKTIKKLAKKLNRSEVKVVASRLTALGINIPVPKGIDPRRARPVRK</sequence>
<dbReference type="Pfam" id="PF13829">
    <property type="entry name" value="DUF4191"/>
    <property type="match status" value="1"/>
</dbReference>
<proteinExistence type="predicted"/>
<evidence type="ECO:0000313" key="3">
    <source>
        <dbReference type="EMBL" id="CAB4602540.1"/>
    </source>
</evidence>
<protein>
    <submittedName>
        <fullName evidence="3">Unannotated protein</fullName>
    </submittedName>
</protein>
<evidence type="ECO:0000313" key="2">
    <source>
        <dbReference type="EMBL" id="CAB4540818.1"/>
    </source>
</evidence>
<dbReference type="EMBL" id="CAEZSN010000042">
    <property type="protein sequence ID" value="CAB4540818.1"/>
    <property type="molecule type" value="Genomic_DNA"/>
</dbReference>
<keyword evidence="1" id="KW-0812">Transmembrane</keyword>